<evidence type="ECO:0000313" key="2">
    <source>
        <dbReference type="Ensembl" id="ENSMUNP00000028328.1"/>
    </source>
</evidence>
<name>A0A8V5H1U6_MELUD</name>
<dbReference type="AlphaFoldDB" id="A0A8V5H1U6"/>
<keyword evidence="3" id="KW-1185">Reference proteome</keyword>
<sequence length="273" mass="29316">TRMGGLGGEQGLEGGEPGWGGPALLLESPPWLLATQQLERVRKTLQALAKGNGSSSDDSSLTVLSRVPLGSPQPWYHALCEIFSTRVIWKKSVILGSSALASTCNLAPHLPHFFSCYLVLVGTKATACLFFFLTAERFGQHAVLLLCTILTGISSLLLLALTQYLLDLIILTSSVVGITASHAITMLSIFFASKVLPPVVRGAGLGLVVGASFMSKAFSPITAIPNSHSFLHHIGRSLPQSLQDSESHCWSALFHRLSHKDHMPLLIPLRHPP</sequence>
<evidence type="ECO:0000256" key="1">
    <source>
        <dbReference type="ARBA" id="ARBA00004141"/>
    </source>
</evidence>
<dbReference type="SUPFAM" id="SSF103473">
    <property type="entry name" value="MFS general substrate transporter"/>
    <property type="match status" value="1"/>
</dbReference>
<proteinExistence type="predicted"/>
<evidence type="ECO:0000313" key="3">
    <source>
        <dbReference type="Proteomes" id="UP000694405"/>
    </source>
</evidence>
<reference evidence="2" key="1">
    <citation type="submission" date="2020-03" db="EMBL/GenBank/DDBJ databases">
        <title>Melopsittacus undulatus (budgerigar) genome, bMelUnd1, maternal haplotype with Z.</title>
        <authorList>
            <person name="Gedman G."/>
            <person name="Mountcastle J."/>
            <person name="Haase B."/>
            <person name="Formenti G."/>
            <person name="Wright T."/>
            <person name="Apodaca J."/>
            <person name="Pelan S."/>
            <person name="Chow W."/>
            <person name="Rhie A."/>
            <person name="Howe K."/>
            <person name="Fedrigo O."/>
            <person name="Jarvis E.D."/>
        </authorList>
    </citation>
    <scope>NUCLEOTIDE SEQUENCE [LARGE SCALE GENOMIC DNA]</scope>
</reference>
<protein>
    <submittedName>
        <fullName evidence="2">Uncharacterized protein</fullName>
    </submittedName>
</protein>
<reference evidence="2" key="2">
    <citation type="submission" date="2025-08" db="UniProtKB">
        <authorList>
            <consortium name="Ensembl"/>
        </authorList>
    </citation>
    <scope>IDENTIFICATION</scope>
</reference>
<dbReference type="Ensembl" id="ENSMUNT00000025996.1">
    <property type="protein sequence ID" value="ENSMUNP00000028328.1"/>
    <property type="gene ID" value="ENSMUNG00000016994.1"/>
</dbReference>
<dbReference type="InterPro" id="IPR036259">
    <property type="entry name" value="MFS_trans_sf"/>
</dbReference>
<comment type="subcellular location">
    <subcellularLocation>
        <location evidence="1">Membrane</location>
        <topology evidence="1">Multi-pass membrane protein</topology>
    </subcellularLocation>
</comment>
<dbReference type="Gene3D" id="1.20.1250.20">
    <property type="entry name" value="MFS general substrate transporter like domains"/>
    <property type="match status" value="1"/>
</dbReference>
<accession>A0A8V5H1U6</accession>
<dbReference type="GO" id="GO:0016020">
    <property type="term" value="C:membrane"/>
    <property type="evidence" value="ECO:0007669"/>
    <property type="project" value="UniProtKB-SubCell"/>
</dbReference>
<dbReference type="Proteomes" id="UP000694405">
    <property type="component" value="Unassembled WGS sequence"/>
</dbReference>
<reference evidence="2" key="3">
    <citation type="submission" date="2025-09" db="UniProtKB">
        <authorList>
            <consortium name="Ensembl"/>
        </authorList>
    </citation>
    <scope>IDENTIFICATION</scope>
</reference>
<organism evidence="2 3">
    <name type="scientific">Melopsittacus undulatus</name>
    <name type="common">Budgerigar</name>
    <name type="synonym">Psittacus undulatus</name>
    <dbReference type="NCBI Taxonomy" id="13146"/>
    <lineage>
        <taxon>Eukaryota</taxon>
        <taxon>Metazoa</taxon>
        <taxon>Chordata</taxon>
        <taxon>Craniata</taxon>
        <taxon>Vertebrata</taxon>
        <taxon>Euteleostomi</taxon>
        <taxon>Archelosauria</taxon>
        <taxon>Archosauria</taxon>
        <taxon>Dinosauria</taxon>
        <taxon>Saurischia</taxon>
        <taxon>Theropoda</taxon>
        <taxon>Coelurosauria</taxon>
        <taxon>Aves</taxon>
        <taxon>Neognathae</taxon>
        <taxon>Neoaves</taxon>
        <taxon>Telluraves</taxon>
        <taxon>Australaves</taxon>
        <taxon>Psittaciformes</taxon>
        <taxon>Psittaculidae</taxon>
        <taxon>Melopsittacus</taxon>
    </lineage>
</organism>